<dbReference type="InterPro" id="IPR005106">
    <property type="entry name" value="Asp/hSer_DH_NAD-bd"/>
</dbReference>
<keyword evidence="6" id="KW-1185">Reference proteome</keyword>
<evidence type="ECO:0000313" key="6">
    <source>
        <dbReference type="Proteomes" id="UP000694562"/>
    </source>
</evidence>
<dbReference type="Pfam" id="PF03447">
    <property type="entry name" value="NAD_binding_3"/>
    <property type="match status" value="1"/>
</dbReference>
<dbReference type="Gene3D" id="3.40.50.720">
    <property type="entry name" value="NAD(P)-binding Rossmann-like Domain"/>
    <property type="match status" value="1"/>
</dbReference>
<feature type="domain" description="Aspartate dehydrogenase" evidence="3">
    <location>
        <begin position="192"/>
        <end position="279"/>
    </location>
</feature>
<feature type="region of interest" description="Disordered" evidence="2">
    <location>
        <begin position="285"/>
        <end position="318"/>
    </location>
</feature>
<dbReference type="Ensembl" id="ENSFTIT00000023229.1">
    <property type="protein sequence ID" value="ENSFTIP00000022308.1"/>
    <property type="gene ID" value="ENSFTIG00000014405.1"/>
</dbReference>
<name>A0A8C4XU92_FALTI</name>
<feature type="domain" description="Aspartate/homoserine dehydrogenase NAD-binding" evidence="4">
    <location>
        <begin position="68"/>
        <end position="142"/>
    </location>
</feature>
<dbReference type="AlphaFoldDB" id="A0A8C4XU92"/>
<reference evidence="5" key="1">
    <citation type="submission" date="2025-08" db="UniProtKB">
        <authorList>
            <consortium name="Ensembl"/>
        </authorList>
    </citation>
    <scope>IDENTIFICATION</scope>
</reference>
<sequence length="470" mass="50272">MSPESPSPGATPCPQGPPTSQCHPMSPESPSPGVNPCPQGPPVPQCHPTSPSPGATPCPQGPQHPSATPCPQSPQVLVSLRVPREVDLVVEVAHPCVAQEHGEDILAHADFMLGSPTVLADPVVEQRLRGAAARGGHTLYVPRGALWGCEDIARMDRAGTLAALKVTMTKAPQSFRLEGWLQERLMAAGGTRTVLYEGPLRPLCPLAPNNVNTMAAAAVAAPHLGFDGVQACLVADPSVPDWHIVEVEVTSVGDKGRALSVTSIRRNPAAPGAVTGSATRHSFWSSLLGSQGHPPPTQGPCQAPPSHHHRQRGGRQGCTMNGSAWSSVLFTRSTMSCSDPASPRRLPTRSARGWHPMPTSTHTAASWAPATTTSTSSWLRCRAWSWRPFGGTNAGATPSPRHPPHDFYFSASSSSPFLKKLFILIWFFCPLPPAGRWSVWRWVRSWDSSSTSPLTSRWVLWRCRYAVSTG</sequence>
<reference evidence="5" key="2">
    <citation type="submission" date="2025-09" db="UniProtKB">
        <authorList>
            <consortium name="Ensembl"/>
        </authorList>
    </citation>
    <scope>IDENTIFICATION</scope>
</reference>
<accession>A0A8C4XU92</accession>
<evidence type="ECO:0000259" key="3">
    <source>
        <dbReference type="Pfam" id="PF01958"/>
    </source>
</evidence>
<evidence type="ECO:0000313" key="5">
    <source>
        <dbReference type="Ensembl" id="ENSFTIP00000022308.1"/>
    </source>
</evidence>
<protein>
    <recommendedName>
        <fullName evidence="1">Aspartate dehydrogenase domain-containing protein</fullName>
    </recommendedName>
</protein>
<dbReference type="GO" id="GO:0033735">
    <property type="term" value="F:aspartate dehydrogenase [NAD(P)+] activity"/>
    <property type="evidence" value="ECO:0007669"/>
    <property type="project" value="InterPro"/>
</dbReference>
<feature type="compositionally biased region" description="Pro residues" evidence="2">
    <location>
        <begin position="1"/>
        <end position="17"/>
    </location>
</feature>
<organism evidence="5 6">
    <name type="scientific">Falco tinnunculus</name>
    <name type="common">Common kestrel</name>
    <dbReference type="NCBI Taxonomy" id="100819"/>
    <lineage>
        <taxon>Eukaryota</taxon>
        <taxon>Metazoa</taxon>
        <taxon>Chordata</taxon>
        <taxon>Craniata</taxon>
        <taxon>Vertebrata</taxon>
        <taxon>Euteleostomi</taxon>
        <taxon>Archelosauria</taxon>
        <taxon>Archosauria</taxon>
        <taxon>Dinosauria</taxon>
        <taxon>Saurischia</taxon>
        <taxon>Theropoda</taxon>
        <taxon>Coelurosauria</taxon>
        <taxon>Aves</taxon>
        <taxon>Neognathae</taxon>
        <taxon>Neoaves</taxon>
        <taxon>Telluraves</taxon>
        <taxon>Australaves</taxon>
        <taxon>Falconiformes</taxon>
        <taxon>Falconidae</taxon>
        <taxon>Falco</taxon>
    </lineage>
</organism>
<dbReference type="Proteomes" id="UP000694562">
    <property type="component" value="Unplaced"/>
</dbReference>
<dbReference type="PANTHER" id="PTHR31873">
    <property type="entry name" value="L-ASPARTATE DEHYDROGENASE-RELATED"/>
    <property type="match status" value="1"/>
</dbReference>
<evidence type="ECO:0000256" key="2">
    <source>
        <dbReference type="SAM" id="MobiDB-lite"/>
    </source>
</evidence>
<dbReference type="SUPFAM" id="SSF55347">
    <property type="entry name" value="Glyceraldehyde-3-phosphate dehydrogenase-like, C-terminal domain"/>
    <property type="match status" value="1"/>
</dbReference>
<dbReference type="GO" id="GO:0050661">
    <property type="term" value="F:NADP binding"/>
    <property type="evidence" value="ECO:0007669"/>
    <property type="project" value="InterPro"/>
</dbReference>
<dbReference type="InterPro" id="IPR002811">
    <property type="entry name" value="Asp_DH"/>
</dbReference>
<dbReference type="PANTHER" id="PTHR31873:SF6">
    <property type="entry name" value="ASPARTATE DEHYDROGENASE DOMAIN-CONTAINING PROTEIN"/>
    <property type="match status" value="1"/>
</dbReference>
<evidence type="ECO:0000256" key="1">
    <source>
        <dbReference type="ARBA" id="ARBA00020169"/>
    </source>
</evidence>
<feature type="compositionally biased region" description="Pro residues" evidence="2">
    <location>
        <begin position="27"/>
        <end position="62"/>
    </location>
</feature>
<feature type="compositionally biased region" description="Polar residues" evidence="2">
    <location>
        <begin position="63"/>
        <end position="72"/>
    </location>
</feature>
<dbReference type="Pfam" id="PF01958">
    <property type="entry name" value="Asp_DH_C"/>
    <property type="match status" value="1"/>
</dbReference>
<dbReference type="GO" id="GO:0009435">
    <property type="term" value="P:NAD+ biosynthetic process"/>
    <property type="evidence" value="ECO:0007669"/>
    <property type="project" value="InterPro"/>
</dbReference>
<evidence type="ECO:0000259" key="4">
    <source>
        <dbReference type="Pfam" id="PF03447"/>
    </source>
</evidence>
<feature type="region of interest" description="Disordered" evidence="2">
    <location>
        <begin position="334"/>
        <end position="366"/>
    </location>
</feature>
<feature type="region of interest" description="Disordered" evidence="2">
    <location>
        <begin position="1"/>
        <end position="72"/>
    </location>
</feature>
<proteinExistence type="predicted"/>
<dbReference type="OrthoDB" id="4310724at2759"/>